<evidence type="ECO:0000313" key="1">
    <source>
        <dbReference type="EMBL" id="AKS41917.1"/>
    </source>
</evidence>
<dbReference type="EMBL" id="CP012154">
    <property type="protein sequence ID" value="AKS41917.1"/>
    <property type="molecule type" value="Genomic_DNA"/>
</dbReference>
<gene>
    <name evidence="1" type="ORF">WM2015_1547</name>
</gene>
<dbReference type="OrthoDB" id="5295974at2"/>
<organism evidence="1 2">
    <name type="scientific">Wenzhouxiangella marina</name>
    <dbReference type="NCBI Taxonomy" id="1579979"/>
    <lineage>
        <taxon>Bacteria</taxon>
        <taxon>Pseudomonadati</taxon>
        <taxon>Pseudomonadota</taxon>
        <taxon>Gammaproteobacteria</taxon>
        <taxon>Chromatiales</taxon>
        <taxon>Wenzhouxiangellaceae</taxon>
        <taxon>Wenzhouxiangella</taxon>
    </lineage>
</organism>
<reference evidence="1 2" key="1">
    <citation type="submission" date="2015-07" db="EMBL/GenBank/DDBJ databases">
        <authorList>
            <person name="Noorani M."/>
        </authorList>
    </citation>
    <scope>NUCLEOTIDE SEQUENCE [LARGE SCALE GENOMIC DNA]</scope>
    <source>
        <strain evidence="1 2">KCTC 42284</strain>
    </source>
</reference>
<sequence length="292" mass="32276">MIIVRAPDLEALLAGAGEVPKLFDRLFARAESRPLTPDSDLSQLLTGQAIASAALTRRMDRPEDHDGLWLRADPVGLRPDLSAVWVQPSSFDASRDRVIDALGPVFEDAGLDFDLPHPARGYVRLERLPDCLFAAPDQLQGQSMDHLLPRGPDGAYWTRLLTDAQVALHQLAREVEGLPTGLWFWGAGALPDRGSVSPRVRQLAACSDEADALADWLDLPRPSSNGADDSLLEWFPSDGLVAEDALAELADLLQPFWRRLILGRLDQLEVAGRERVWSLRPGQARRFWKRGS</sequence>
<evidence type="ECO:0000313" key="2">
    <source>
        <dbReference type="Proteomes" id="UP000066624"/>
    </source>
</evidence>
<keyword evidence="2" id="KW-1185">Reference proteome</keyword>
<dbReference type="KEGG" id="wma:WM2015_1547"/>
<name>A0A0K0XWB1_9GAMM</name>
<dbReference type="STRING" id="1579979.WM2015_1547"/>
<proteinExistence type="predicted"/>
<protein>
    <submittedName>
        <fullName evidence="1">Uncharacterized protein</fullName>
    </submittedName>
</protein>
<dbReference type="AlphaFoldDB" id="A0A0K0XWB1"/>
<dbReference type="Proteomes" id="UP000066624">
    <property type="component" value="Chromosome"/>
</dbReference>
<accession>A0A0K0XWB1</accession>
<dbReference type="RefSeq" id="WP_049725519.1">
    <property type="nucleotide sequence ID" value="NZ_CP012154.1"/>
</dbReference>